<accession>A0ABN9KPK2</accession>
<dbReference type="InterPro" id="IPR016197">
    <property type="entry name" value="Chromo-like_dom_sf"/>
</dbReference>
<dbReference type="Proteomes" id="UP001176940">
    <property type="component" value="Unassembled WGS sequence"/>
</dbReference>
<dbReference type="InterPro" id="IPR023780">
    <property type="entry name" value="Chromo_domain"/>
</dbReference>
<evidence type="ECO:0000256" key="1">
    <source>
        <dbReference type="ARBA" id="ARBA00004123"/>
    </source>
</evidence>
<dbReference type="Pfam" id="PF24626">
    <property type="entry name" value="SH3_Tf2-1"/>
    <property type="match status" value="1"/>
</dbReference>
<evidence type="ECO:0000313" key="4">
    <source>
        <dbReference type="Proteomes" id="UP001176940"/>
    </source>
</evidence>
<gene>
    <name evidence="3" type="ORF">RIMI_LOCUS845236</name>
</gene>
<comment type="caution">
    <text evidence="3">The sequence shown here is derived from an EMBL/GenBank/DDBJ whole genome shotgun (WGS) entry which is preliminary data.</text>
</comment>
<protein>
    <recommendedName>
        <fullName evidence="2">Chromo domain-containing protein</fullName>
    </recommendedName>
</protein>
<dbReference type="Pfam" id="PF00385">
    <property type="entry name" value="Chromo"/>
    <property type="match status" value="1"/>
</dbReference>
<organism evidence="3 4">
    <name type="scientific">Ranitomeya imitator</name>
    <name type="common">mimic poison frog</name>
    <dbReference type="NCBI Taxonomy" id="111125"/>
    <lineage>
        <taxon>Eukaryota</taxon>
        <taxon>Metazoa</taxon>
        <taxon>Chordata</taxon>
        <taxon>Craniata</taxon>
        <taxon>Vertebrata</taxon>
        <taxon>Euteleostomi</taxon>
        <taxon>Amphibia</taxon>
        <taxon>Batrachia</taxon>
        <taxon>Anura</taxon>
        <taxon>Neobatrachia</taxon>
        <taxon>Hyloidea</taxon>
        <taxon>Dendrobatidae</taxon>
        <taxon>Dendrobatinae</taxon>
        <taxon>Ranitomeya</taxon>
    </lineage>
</organism>
<dbReference type="CDD" id="cd00303">
    <property type="entry name" value="retropepsin_like"/>
    <property type="match status" value="1"/>
</dbReference>
<dbReference type="InterPro" id="IPR056924">
    <property type="entry name" value="SH3_Tf2-1"/>
</dbReference>
<proteinExistence type="predicted"/>
<dbReference type="PANTHER" id="PTHR33332">
    <property type="entry name" value="REVERSE TRANSCRIPTASE DOMAIN-CONTAINING PROTEIN"/>
    <property type="match status" value="1"/>
</dbReference>
<dbReference type="PROSITE" id="PS50013">
    <property type="entry name" value="CHROMO_2"/>
    <property type="match status" value="1"/>
</dbReference>
<dbReference type="SMART" id="SM00298">
    <property type="entry name" value="CHROMO"/>
    <property type="match status" value="1"/>
</dbReference>
<keyword evidence="4" id="KW-1185">Reference proteome</keyword>
<comment type="subcellular location">
    <subcellularLocation>
        <location evidence="1">Nucleus</location>
    </subcellularLocation>
</comment>
<dbReference type="EMBL" id="CAUEEQ010001068">
    <property type="protein sequence ID" value="CAJ0918638.1"/>
    <property type="molecule type" value="Genomic_DNA"/>
</dbReference>
<dbReference type="Gene3D" id="2.40.50.40">
    <property type="match status" value="1"/>
</dbReference>
<evidence type="ECO:0000259" key="2">
    <source>
        <dbReference type="PROSITE" id="PS50013"/>
    </source>
</evidence>
<reference evidence="3" key="1">
    <citation type="submission" date="2023-07" db="EMBL/GenBank/DDBJ databases">
        <authorList>
            <person name="Stuckert A."/>
        </authorList>
    </citation>
    <scope>NUCLEOTIDE SEQUENCE</scope>
</reference>
<sequence>MYYLKRNTVINQSQNGFAANKSCQTNLISFYDGIADWLDQGNVVVTVYLNFNKAFDKVSYTILIEKMTKYEIDKAMVMVDCGSALNLIDQQFLDKYKFDSEPLPSPIPVVAIDNTPLEHEFNTEKEECILQKRVVVAALGSELESSILEAQNAAPTNTQYGRHPSFGPFSKIGKAQLEEESFSVNLDRVWTNVRHNLKEANRRSKKYFDKKRREALFAVGDMVWLSSRNLHLKIPSKRLGPKFVGPFKVVQAVNSAAVRLDIPSSWIINSVFHVSLLKKVDTPDKEAMPTVSPVDEDGEFEISRILDSRWHRGRFQYLVSWKGFGSEDNSWVKAEDISASRLIKAFHRRFPNKAWPRGSRGQIKYACAGAATGSKEENVMKMGGAGPGPQRPSDWTAPPGYIRGLSTALQNSVDKPLMVVAEAYIPKIRDMDGNQGKHRVTKRGPALSYPMFTLVTSEDIAESRI</sequence>
<feature type="domain" description="Chromo" evidence="2">
    <location>
        <begin position="300"/>
        <end position="349"/>
    </location>
</feature>
<dbReference type="CDD" id="cd18975">
    <property type="entry name" value="CD_MarY1_POL_like"/>
    <property type="match status" value="1"/>
</dbReference>
<dbReference type="InterPro" id="IPR000953">
    <property type="entry name" value="Chromo/chromo_shadow_dom"/>
</dbReference>
<dbReference type="SUPFAM" id="SSF54160">
    <property type="entry name" value="Chromo domain-like"/>
    <property type="match status" value="1"/>
</dbReference>
<name>A0ABN9KPK2_9NEOB</name>
<evidence type="ECO:0000313" key="3">
    <source>
        <dbReference type="EMBL" id="CAJ0918638.1"/>
    </source>
</evidence>